<sequence>MEVRCLTVGQLLTNCYLLKSKEEIAIIDPGAEAEKILFEVGKMKGKLKYIINTHFHFDHIDADQEIKKITGAQILIHEAEKEFINFKPDKFLKDADEIKIGEDILKVLHTPGHTAGSICLLGKGAIFTGDLLFKDGYGRTDLPGGSQEAIEKSLEKILAIGRPASGWRKIKKPGTLVYPGHGPSFTA</sequence>
<gene>
    <name evidence="6" type="ORF">COX37_00725</name>
</gene>
<evidence type="ECO:0000256" key="2">
    <source>
        <dbReference type="ARBA" id="ARBA00022723"/>
    </source>
</evidence>
<dbReference type="AlphaFoldDB" id="A0A2G9YUZ3"/>
<dbReference type="PANTHER" id="PTHR46233">
    <property type="entry name" value="HYDROXYACYLGLUTATHIONE HYDROLASE GLOC"/>
    <property type="match status" value="1"/>
</dbReference>
<evidence type="ECO:0000313" key="7">
    <source>
        <dbReference type="Proteomes" id="UP000229976"/>
    </source>
</evidence>
<dbReference type="SUPFAM" id="SSF56281">
    <property type="entry name" value="Metallo-hydrolase/oxidoreductase"/>
    <property type="match status" value="1"/>
</dbReference>
<dbReference type="Proteomes" id="UP000229976">
    <property type="component" value="Unassembled WGS sequence"/>
</dbReference>
<dbReference type="EMBL" id="PCRO01000009">
    <property type="protein sequence ID" value="PIP23074.1"/>
    <property type="molecule type" value="Genomic_DNA"/>
</dbReference>
<feature type="domain" description="Metallo-beta-lactamase" evidence="5">
    <location>
        <begin position="12"/>
        <end position="181"/>
    </location>
</feature>
<dbReference type="GO" id="GO:0046872">
    <property type="term" value="F:metal ion binding"/>
    <property type="evidence" value="ECO:0007669"/>
    <property type="project" value="UniProtKB-KW"/>
</dbReference>
<dbReference type="InterPro" id="IPR036866">
    <property type="entry name" value="RibonucZ/Hydroxyglut_hydro"/>
</dbReference>
<dbReference type="InterPro" id="IPR051453">
    <property type="entry name" value="MBL_Glyoxalase_II"/>
</dbReference>
<keyword evidence="2" id="KW-0479">Metal-binding</keyword>
<comment type="cofactor">
    <cofactor evidence="1">
        <name>Zn(2+)</name>
        <dbReference type="ChEBI" id="CHEBI:29105"/>
    </cofactor>
</comment>
<dbReference type="PANTHER" id="PTHR46233:SF3">
    <property type="entry name" value="HYDROXYACYLGLUTATHIONE HYDROLASE GLOC"/>
    <property type="match status" value="1"/>
</dbReference>
<dbReference type="GO" id="GO:0016787">
    <property type="term" value="F:hydrolase activity"/>
    <property type="evidence" value="ECO:0007669"/>
    <property type="project" value="UniProtKB-KW"/>
</dbReference>
<dbReference type="Gene3D" id="3.60.15.10">
    <property type="entry name" value="Ribonuclease Z/Hydroxyacylglutathione hydrolase-like"/>
    <property type="match status" value="1"/>
</dbReference>
<protein>
    <submittedName>
        <fullName evidence="6">MBL fold metallo-hydrolase</fullName>
    </submittedName>
</protein>
<evidence type="ECO:0000259" key="5">
    <source>
        <dbReference type="SMART" id="SM00849"/>
    </source>
</evidence>
<evidence type="ECO:0000313" key="6">
    <source>
        <dbReference type="EMBL" id="PIP23074.1"/>
    </source>
</evidence>
<organism evidence="6 7">
    <name type="scientific">Candidatus Nealsonbacteria bacterium CG23_combo_of_CG06-09_8_20_14_all_39_17</name>
    <dbReference type="NCBI Taxonomy" id="1974722"/>
    <lineage>
        <taxon>Bacteria</taxon>
        <taxon>Candidatus Nealsoniibacteriota</taxon>
    </lineage>
</organism>
<dbReference type="Pfam" id="PF00753">
    <property type="entry name" value="Lactamase_B"/>
    <property type="match status" value="1"/>
</dbReference>
<evidence type="ECO:0000256" key="1">
    <source>
        <dbReference type="ARBA" id="ARBA00001947"/>
    </source>
</evidence>
<evidence type="ECO:0000256" key="3">
    <source>
        <dbReference type="ARBA" id="ARBA00022801"/>
    </source>
</evidence>
<proteinExistence type="predicted"/>
<dbReference type="CDD" id="cd06262">
    <property type="entry name" value="metallo-hydrolase-like_MBL-fold"/>
    <property type="match status" value="1"/>
</dbReference>
<keyword evidence="4" id="KW-0862">Zinc</keyword>
<dbReference type="InterPro" id="IPR001279">
    <property type="entry name" value="Metallo-B-lactamas"/>
</dbReference>
<name>A0A2G9YUZ3_9BACT</name>
<keyword evidence="3 6" id="KW-0378">Hydrolase</keyword>
<reference evidence="6 7" key="1">
    <citation type="submission" date="2017-09" db="EMBL/GenBank/DDBJ databases">
        <title>Depth-based differentiation of microbial function through sediment-hosted aquifers and enrichment of novel symbionts in the deep terrestrial subsurface.</title>
        <authorList>
            <person name="Probst A.J."/>
            <person name="Ladd B."/>
            <person name="Jarett J.K."/>
            <person name="Geller-Mcgrath D.E."/>
            <person name="Sieber C.M."/>
            <person name="Emerson J.B."/>
            <person name="Anantharaman K."/>
            <person name="Thomas B.C."/>
            <person name="Malmstrom R."/>
            <person name="Stieglmeier M."/>
            <person name="Klingl A."/>
            <person name="Woyke T."/>
            <person name="Ryan C.M."/>
            <person name="Banfield J.F."/>
        </authorList>
    </citation>
    <scope>NUCLEOTIDE SEQUENCE [LARGE SCALE GENOMIC DNA]</scope>
    <source>
        <strain evidence="6">CG23_combo_of_CG06-09_8_20_14_all_39_17</strain>
    </source>
</reference>
<comment type="caution">
    <text evidence="6">The sequence shown here is derived from an EMBL/GenBank/DDBJ whole genome shotgun (WGS) entry which is preliminary data.</text>
</comment>
<evidence type="ECO:0000256" key="4">
    <source>
        <dbReference type="ARBA" id="ARBA00022833"/>
    </source>
</evidence>
<dbReference type="SMART" id="SM00849">
    <property type="entry name" value="Lactamase_B"/>
    <property type="match status" value="1"/>
</dbReference>
<accession>A0A2G9YUZ3</accession>